<keyword evidence="2" id="KW-0808">Transferase</keyword>
<dbReference type="PANTHER" id="PTHR31623:SF121">
    <property type="entry name" value="STEMMADENINE O-ACETYLTRANSFERASE-LIKE"/>
    <property type="match status" value="1"/>
</dbReference>
<evidence type="ECO:0000256" key="2">
    <source>
        <dbReference type="ARBA" id="ARBA00022679"/>
    </source>
</evidence>
<proteinExistence type="inferred from homology"/>
<keyword evidence="3" id="KW-0012">Acyltransferase</keyword>
<accession>A0ABM0NAV1</accession>
<dbReference type="GeneID" id="103321941"/>
<dbReference type="Proteomes" id="UP000694861">
    <property type="component" value="Linkage group LG2"/>
</dbReference>
<dbReference type="InterPro" id="IPR023213">
    <property type="entry name" value="CAT-like_dom_sf"/>
</dbReference>
<evidence type="ECO:0000313" key="5">
    <source>
        <dbReference type="RefSeq" id="XP_008222013.1"/>
    </source>
</evidence>
<evidence type="ECO:0000256" key="3">
    <source>
        <dbReference type="ARBA" id="ARBA00023315"/>
    </source>
</evidence>
<dbReference type="PANTHER" id="PTHR31623">
    <property type="entry name" value="F21J9.9"/>
    <property type="match status" value="1"/>
</dbReference>
<dbReference type="RefSeq" id="XP_008222013.1">
    <property type="nucleotide sequence ID" value="XM_008223791.1"/>
</dbReference>
<sequence length="435" mass="49050">MMRIQVIERDCIKPSSPTPPHLRKHELSFLDQIATPIFMPMILFYTNNNGRRGNHVKIYSDRVKQSLSEILTQYYPLAGRVIDDAYVDCNDQGAHYVQAQVNCTLSDVISQPDPNQHNKLLPYDLDNVGDLVLAVQVNIFDCGGMAIGICISHKIVDAFSVITFLNSWASVSRGDYDIKNNTISPPLFDVATLFPPRSISGYKPSTGITRENIVTKRFVFSASMVASLRSKYTENNSNEIYPTRIEALSCFIWARFIASTQGEPNPKKIYKVLHAVNLRTRMDPPLPEYHIGNVSRFAIAKLSFDGSKDTCYRLVGQMRDALKTIDSDYLSKMRDGDTHLNFLKERVAEFMKGEVVSLNFTSLCRFPLYGTDFGWGKPVWVGSASLPFKNLVVFMDTESGGGIEAWVNLKEEDMAKFQEDEQLLACTYQAQDAKI</sequence>
<reference evidence="5" key="2">
    <citation type="submission" date="2025-08" db="UniProtKB">
        <authorList>
            <consortium name="RefSeq"/>
        </authorList>
    </citation>
    <scope>IDENTIFICATION</scope>
</reference>
<gene>
    <name evidence="5" type="primary">LOC103321941</name>
</gene>
<evidence type="ECO:0000256" key="1">
    <source>
        <dbReference type="ARBA" id="ARBA00009861"/>
    </source>
</evidence>
<organism evidence="4 5">
    <name type="scientific">Prunus mume</name>
    <name type="common">Japanese apricot</name>
    <name type="synonym">Armeniaca mume</name>
    <dbReference type="NCBI Taxonomy" id="102107"/>
    <lineage>
        <taxon>Eukaryota</taxon>
        <taxon>Viridiplantae</taxon>
        <taxon>Streptophyta</taxon>
        <taxon>Embryophyta</taxon>
        <taxon>Tracheophyta</taxon>
        <taxon>Spermatophyta</taxon>
        <taxon>Magnoliopsida</taxon>
        <taxon>eudicotyledons</taxon>
        <taxon>Gunneridae</taxon>
        <taxon>Pentapetalae</taxon>
        <taxon>rosids</taxon>
        <taxon>fabids</taxon>
        <taxon>Rosales</taxon>
        <taxon>Rosaceae</taxon>
        <taxon>Amygdaloideae</taxon>
        <taxon>Amygdaleae</taxon>
        <taxon>Prunus</taxon>
    </lineage>
</organism>
<reference evidence="4" key="1">
    <citation type="journal article" date="2012" name="Nat. Commun.">
        <title>The genome of Prunus mume.</title>
        <authorList>
            <person name="Zhang Q."/>
            <person name="Chen W."/>
            <person name="Sun L."/>
            <person name="Zhao F."/>
            <person name="Huang B."/>
            <person name="Yang W."/>
            <person name="Tao Y."/>
            <person name="Wang J."/>
            <person name="Yuan Z."/>
            <person name="Fan G."/>
            <person name="Xing Z."/>
            <person name="Han C."/>
            <person name="Pan H."/>
            <person name="Zhong X."/>
            <person name="Shi W."/>
            <person name="Liang X."/>
            <person name="Du D."/>
            <person name="Sun F."/>
            <person name="Xu Z."/>
            <person name="Hao R."/>
            <person name="Lv T."/>
            <person name="Lv Y."/>
            <person name="Zheng Z."/>
            <person name="Sun M."/>
            <person name="Luo L."/>
            <person name="Cai M."/>
            <person name="Gao Y."/>
            <person name="Wang J."/>
            <person name="Yin Y."/>
            <person name="Xu X."/>
            <person name="Cheng T."/>
            <person name="Wang J."/>
        </authorList>
    </citation>
    <scope>NUCLEOTIDE SEQUENCE [LARGE SCALE GENOMIC DNA]</scope>
</reference>
<protein>
    <submittedName>
        <fullName evidence="5">Vinorine synthase-like</fullName>
    </submittedName>
</protein>
<dbReference type="Gene3D" id="3.30.559.10">
    <property type="entry name" value="Chloramphenicol acetyltransferase-like domain"/>
    <property type="match status" value="2"/>
</dbReference>
<evidence type="ECO:0000313" key="4">
    <source>
        <dbReference type="Proteomes" id="UP000694861"/>
    </source>
</evidence>
<name>A0ABM0NAV1_PRUMU</name>
<dbReference type="Pfam" id="PF02458">
    <property type="entry name" value="Transferase"/>
    <property type="match status" value="1"/>
</dbReference>
<keyword evidence="4" id="KW-1185">Reference proteome</keyword>
<comment type="similarity">
    <text evidence="1">Belongs to the plant acyltransferase family.</text>
</comment>